<dbReference type="PANTHER" id="PTHR46239">
    <property type="entry name" value="DNA REPAIR PROTEIN RAD51 HOMOLOG 3 RAD51C"/>
    <property type="match status" value="1"/>
</dbReference>
<organism evidence="7 8">
    <name type="scientific">Lentinula raphanica</name>
    <dbReference type="NCBI Taxonomy" id="153919"/>
    <lineage>
        <taxon>Eukaryota</taxon>
        <taxon>Fungi</taxon>
        <taxon>Dikarya</taxon>
        <taxon>Basidiomycota</taxon>
        <taxon>Agaricomycotina</taxon>
        <taxon>Agaricomycetes</taxon>
        <taxon>Agaricomycetidae</taxon>
        <taxon>Agaricales</taxon>
        <taxon>Marasmiineae</taxon>
        <taxon>Omphalotaceae</taxon>
        <taxon>Lentinula</taxon>
    </lineage>
</organism>
<name>A0AA38U9W2_9AGAR</name>
<dbReference type="GO" id="GO:0033063">
    <property type="term" value="C:Rad51B-Rad51C-Rad51D-XRCC2 complex"/>
    <property type="evidence" value="ECO:0007669"/>
    <property type="project" value="TreeGrafter"/>
</dbReference>
<dbReference type="EMBL" id="MU806529">
    <property type="protein sequence ID" value="KAJ3834465.1"/>
    <property type="molecule type" value="Genomic_DNA"/>
</dbReference>
<proteinExistence type="predicted"/>
<dbReference type="GO" id="GO:0005657">
    <property type="term" value="C:replication fork"/>
    <property type="evidence" value="ECO:0007669"/>
    <property type="project" value="TreeGrafter"/>
</dbReference>
<protein>
    <submittedName>
        <fullName evidence="7">P-loop containing nucleoside triphosphate hydrolase protein</fullName>
    </submittedName>
</protein>
<evidence type="ECO:0000256" key="2">
    <source>
        <dbReference type="ARBA" id="ARBA00022741"/>
    </source>
</evidence>
<evidence type="ECO:0000256" key="4">
    <source>
        <dbReference type="ARBA" id="ARBA00022840"/>
    </source>
</evidence>
<keyword evidence="3" id="KW-0227">DNA damage</keyword>
<dbReference type="GO" id="GO:0007131">
    <property type="term" value="P:reciprocal meiotic recombination"/>
    <property type="evidence" value="ECO:0007669"/>
    <property type="project" value="TreeGrafter"/>
</dbReference>
<keyword evidence="2" id="KW-0547">Nucleotide-binding</keyword>
<reference evidence="7" key="1">
    <citation type="submission" date="2022-08" db="EMBL/GenBank/DDBJ databases">
        <authorList>
            <consortium name="DOE Joint Genome Institute"/>
            <person name="Min B."/>
            <person name="Riley R."/>
            <person name="Sierra-Patev S."/>
            <person name="Naranjo-Ortiz M."/>
            <person name="Looney B."/>
            <person name="Konkel Z."/>
            <person name="Slot J.C."/>
            <person name="Sakamoto Y."/>
            <person name="Steenwyk J.L."/>
            <person name="Rokas A."/>
            <person name="Carro J."/>
            <person name="Camarero S."/>
            <person name="Ferreira P."/>
            <person name="Molpeceres G."/>
            <person name="Ruiz-Duenas F.J."/>
            <person name="Serrano A."/>
            <person name="Henrissat B."/>
            <person name="Drula E."/>
            <person name="Hughes K.W."/>
            <person name="Mata J.L."/>
            <person name="Ishikawa N.K."/>
            <person name="Vargas-Isla R."/>
            <person name="Ushijima S."/>
            <person name="Smith C.A."/>
            <person name="Ahrendt S."/>
            <person name="Andreopoulos W."/>
            <person name="He G."/>
            <person name="Labutti K."/>
            <person name="Lipzen A."/>
            <person name="Ng V."/>
            <person name="Sandor L."/>
            <person name="Barry K."/>
            <person name="Martinez A.T."/>
            <person name="Xiao Y."/>
            <person name="Gibbons J.G."/>
            <person name="Terashima K."/>
            <person name="Hibbett D.S."/>
            <person name="Grigoriev I.V."/>
        </authorList>
    </citation>
    <scope>NUCLEOTIDE SEQUENCE</scope>
    <source>
        <strain evidence="7">TFB9207</strain>
    </source>
</reference>
<gene>
    <name evidence="7" type="ORF">F5878DRAFT_630419</name>
</gene>
<dbReference type="GO" id="GO:0008821">
    <property type="term" value="F:crossover junction DNA endonuclease activity"/>
    <property type="evidence" value="ECO:0007669"/>
    <property type="project" value="TreeGrafter"/>
</dbReference>
<evidence type="ECO:0000256" key="3">
    <source>
        <dbReference type="ARBA" id="ARBA00022763"/>
    </source>
</evidence>
<keyword evidence="6" id="KW-0539">Nucleus</keyword>
<dbReference type="GO" id="GO:0000400">
    <property type="term" value="F:four-way junction DNA binding"/>
    <property type="evidence" value="ECO:0007669"/>
    <property type="project" value="TreeGrafter"/>
</dbReference>
<dbReference type="InterPro" id="IPR027417">
    <property type="entry name" value="P-loop_NTPase"/>
</dbReference>
<evidence type="ECO:0000256" key="6">
    <source>
        <dbReference type="ARBA" id="ARBA00023242"/>
    </source>
</evidence>
<keyword evidence="7" id="KW-0378">Hydrolase</keyword>
<dbReference type="SUPFAM" id="SSF52540">
    <property type="entry name" value="P-loop containing nucleoside triphosphate hydrolases"/>
    <property type="match status" value="1"/>
</dbReference>
<comment type="caution">
    <text evidence="7">The sequence shown here is derived from an EMBL/GenBank/DDBJ whole genome shotgun (WGS) entry which is preliminary data.</text>
</comment>
<dbReference type="Gene3D" id="3.40.50.300">
    <property type="entry name" value="P-loop containing nucleotide triphosphate hydrolases"/>
    <property type="match status" value="1"/>
</dbReference>
<keyword evidence="4" id="KW-0067">ATP-binding</keyword>
<comment type="subcellular location">
    <subcellularLocation>
        <location evidence="1">Nucleus</location>
    </subcellularLocation>
</comment>
<dbReference type="PANTHER" id="PTHR46239:SF1">
    <property type="entry name" value="DNA REPAIR PROTEIN RAD51 HOMOLOG 3"/>
    <property type="match status" value="1"/>
</dbReference>
<keyword evidence="8" id="KW-1185">Reference proteome</keyword>
<accession>A0AA38U9W2</accession>
<sequence>MNAQSQRLSSLPIPLSTLAALTKAGYDTLDDIPQSGSAKQLSDVLKLPSGISQTLYSSSQTLTSGGPSGFPSTQSAATLIGSSKHKPRLFTTYCPPLDTLLNGGLNEGGILELSGPPGSLKERILLNIVRSFVESGKRVLFIDCQNMFNPGMIYEHTKDIPAAHKLVSFHKILSLTELLMFMNNLSSFNNFFDLLAISCITFPFQNTQLTGSVRNNILEKIKQVITKLTISQTVTIVITSQLVTKLLNVDGTTGNFDTVGAKGVMVPPLGPSYLPSGKAFRVLVALNSPTLHDGVVRLLSPHKPGLVPEDIPIRLSFEHHHPLK</sequence>
<evidence type="ECO:0000256" key="5">
    <source>
        <dbReference type="ARBA" id="ARBA00023204"/>
    </source>
</evidence>
<dbReference type="Proteomes" id="UP001163846">
    <property type="component" value="Unassembled WGS sequence"/>
</dbReference>
<evidence type="ECO:0000256" key="1">
    <source>
        <dbReference type="ARBA" id="ARBA00004123"/>
    </source>
</evidence>
<evidence type="ECO:0000313" key="7">
    <source>
        <dbReference type="EMBL" id="KAJ3834465.1"/>
    </source>
</evidence>
<evidence type="ECO:0000313" key="8">
    <source>
        <dbReference type="Proteomes" id="UP001163846"/>
    </source>
</evidence>
<dbReference type="AlphaFoldDB" id="A0AA38U9W2"/>
<keyword evidence="5" id="KW-0234">DNA repair</keyword>
<dbReference type="InterPro" id="IPR052093">
    <property type="entry name" value="HR_Repair_Mediator"/>
</dbReference>
<dbReference type="GO" id="GO:0033065">
    <property type="term" value="C:Rad51C-XRCC3 complex"/>
    <property type="evidence" value="ECO:0007669"/>
    <property type="project" value="TreeGrafter"/>
</dbReference>
<dbReference type="GO" id="GO:0000707">
    <property type="term" value="P:meiotic DNA recombinase assembly"/>
    <property type="evidence" value="ECO:0007669"/>
    <property type="project" value="TreeGrafter"/>
</dbReference>
<dbReference type="GO" id="GO:0005524">
    <property type="term" value="F:ATP binding"/>
    <property type="evidence" value="ECO:0007669"/>
    <property type="project" value="UniProtKB-KW"/>
</dbReference>